<dbReference type="InParanoid" id="C5L2A0"/>
<evidence type="ECO:0000313" key="2">
    <source>
        <dbReference type="EMBL" id="EER09112.1"/>
    </source>
</evidence>
<protein>
    <submittedName>
        <fullName evidence="2">Uncharacterized protein</fullName>
    </submittedName>
</protein>
<evidence type="ECO:0000313" key="3">
    <source>
        <dbReference type="Proteomes" id="UP000007800"/>
    </source>
</evidence>
<proteinExistence type="predicted"/>
<reference evidence="2 3" key="1">
    <citation type="submission" date="2008-07" db="EMBL/GenBank/DDBJ databases">
        <authorList>
            <person name="El-Sayed N."/>
            <person name="Caler E."/>
            <person name="Inman J."/>
            <person name="Amedeo P."/>
            <person name="Hass B."/>
            <person name="Wortman J."/>
        </authorList>
    </citation>
    <scope>NUCLEOTIDE SEQUENCE [LARGE SCALE GENOMIC DNA]</scope>
    <source>
        <strain evidence="3">ATCC 50983 / TXsc</strain>
    </source>
</reference>
<evidence type="ECO:0000256" key="1">
    <source>
        <dbReference type="SAM" id="SignalP"/>
    </source>
</evidence>
<feature type="signal peptide" evidence="1">
    <location>
        <begin position="1"/>
        <end position="23"/>
    </location>
</feature>
<dbReference type="AlphaFoldDB" id="C5L2A0"/>
<sequence>ASFVSKMIKQTILSILLVCRATSEPSNVPPLGSYRQFDPSTGLSKDDLVVTVNSDEKGKRLITVYIAKDDDSKVDLQSIIYQIDNVPLKMTKSSGDLYSVDYSSPVAKSTLYPYGAIDFKLDYDSSKPRFILTHRPTHTKYTLVLPWLVLSGEDHSKKLRGLAEPSSGGIKAKKYCGVGDHKEDTIQMYTEKGRLQAFFQNAVDSSIYGQVCEISVITNYALSGRYLFFDKFVNDTSVSAFIKVGFSIIKDETADSYAVTYNGDNESRVVFERC</sequence>
<gene>
    <name evidence="2" type="ORF">Pmar_PMAR024136</name>
</gene>
<dbReference type="EMBL" id="GG678581">
    <property type="protein sequence ID" value="EER09112.1"/>
    <property type="molecule type" value="Genomic_DNA"/>
</dbReference>
<keyword evidence="1" id="KW-0732">Signal</keyword>
<organism evidence="3">
    <name type="scientific">Perkinsus marinus (strain ATCC 50983 / TXsc)</name>
    <dbReference type="NCBI Taxonomy" id="423536"/>
    <lineage>
        <taxon>Eukaryota</taxon>
        <taxon>Sar</taxon>
        <taxon>Alveolata</taxon>
        <taxon>Perkinsozoa</taxon>
        <taxon>Perkinsea</taxon>
        <taxon>Perkinsida</taxon>
        <taxon>Perkinsidae</taxon>
        <taxon>Perkinsus</taxon>
    </lineage>
</organism>
<name>C5L2A0_PERM5</name>
<dbReference type="RefSeq" id="XP_002777296.1">
    <property type="nucleotide sequence ID" value="XM_002777250.1"/>
</dbReference>
<dbReference type="GeneID" id="9065283"/>
<keyword evidence="3" id="KW-1185">Reference proteome</keyword>
<dbReference type="Proteomes" id="UP000007800">
    <property type="component" value="Unassembled WGS sequence"/>
</dbReference>
<feature type="chain" id="PRO_5002952923" evidence="1">
    <location>
        <begin position="24"/>
        <end position="274"/>
    </location>
</feature>
<accession>C5L2A0</accession>
<feature type="non-terminal residue" evidence="2">
    <location>
        <position position="1"/>
    </location>
</feature>